<dbReference type="SUPFAM" id="SSF56747">
    <property type="entry name" value="Prim-pol domain"/>
    <property type="match status" value="1"/>
</dbReference>
<name>A0A0F0LDS7_9MICO</name>
<sequence length="298" mass="31380">MDIGAVLRAAAAMPLSDAARSFAEAGVPVFPCRRLGKEPRTEHGFHDASAELRQVAAWWRRWPTANIGVPTGAVSGFEVVDVDVHPAGTGYAAFGRAQRAGLVDGWAVLVRTPSGGLHAYYPASPDDPHRSWQAPAAHVDFRGDGGYIVVPPSTVIGRAGERSYTVVATATSDGAPVDARALRELLDPRPEPAPWAGPRERVGDLDPDRLARWVAARGEGERNRALFWAACRAAEAGVPSADAHAVLGPAAERAGLPVPEITTTIRSAYRTAHPQAASRPAPAGMSPVTVQPSIRAAL</sequence>
<dbReference type="SMART" id="SM00942">
    <property type="entry name" value="PriCT_1"/>
    <property type="match status" value="1"/>
</dbReference>
<dbReference type="CDD" id="cd04859">
    <property type="entry name" value="Prim_Pol"/>
    <property type="match status" value="1"/>
</dbReference>
<keyword evidence="5" id="KW-1185">Reference proteome</keyword>
<dbReference type="PATRIC" id="fig|582680.7.peg.331"/>
<dbReference type="AlphaFoldDB" id="A0A0F0LDS7"/>
<evidence type="ECO:0000313" key="4">
    <source>
        <dbReference type="EMBL" id="KJL29686.1"/>
    </source>
</evidence>
<gene>
    <name evidence="4" type="ORF">RL72_00316</name>
</gene>
<dbReference type="InterPro" id="IPR015330">
    <property type="entry name" value="DNA_primase/pol_bifunc_N"/>
</dbReference>
<reference evidence="4 5" key="1">
    <citation type="submission" date="2015-02" db="EMBL/GenBank/DDBJ databases">
        <title>Draft genome sequences of ten Microbacterium spp. with emphasis on heavy metal contaminated environments.</title>
        <authorList>
            <person name="Corretto E."/>
        </authorList>
    </citation>
    <scope>NUCLEOTIDE SEQUENCE [LARGE SCALE GENOMIC DNA]</scope>
    <source>
        <strain evidence="4 5">DSM 23848</strain>
    </source>
</reference>
<evidence type="ECO:0000256" key="1">
    <source>
        <dbReference type="SAM" id="MobiDB-lite"/>
    </source>
</evidence>
<evidence type="ECO:0000259" key="2">
    <source>
        <dbReference type="SMART" id="SM00942"/>
    </source>
</evidence>
<dbReference type="RefSeq" id="WP_045249063.1">
    <property type="nucleotide sequence ID" value="NZ_JYIT01000047.1"/>
</dbReference>
<evidence type="ECO:0000313" key="5">
    <source>
        <dbReference type="Proteomes" id="UP000033448"/>
    </source>
</evidence>
<dbReference type="EMBL" id="JYIT01000047">
    <property type="protein sequence ID" value="KJL29686.1"/>
    <property type="molecule type" value="Genomic_DNA"/>
</dbReference>
<feature type="domain" description="Primase C-terminal 1" evidence="2">
    <location>
        <begin position="211"/>
        <end position="274"/>
    </location>
</feature>
<feature type="domain" description="DNA primase/polymerase bifunctional N-terminal" evidence="3">
    <location>
        <begin position="19"/>
        <end position="197"/>
    </location>
</feature>
<evidence type="ECO:0000259" key="3">
    <source>
        <dbReference type="SMART" id="SM00943"/>
    </source>
</evidence>
<evidence type="ECO:0008006" key="6">
    <source>
        <dbReference type="Google" id="ProtNLM"/>
    </source>
</evidence>
<protein>
    <recommendedName>
        <fullName evidence="6">DNA primase</fullName>
    </recommendedName>
</protein>
<comment type="caution">
    <text evidence="4">The sequence shown here is derived from an EMBL/GenBank/DDBJ whole genome shotgun (WGS) entry which is preliminary data.</text>
</comment>
<dbReference type="SMART" id="SM00943">
    <property type="entry name" value="Prim-Pol"/>
    <property type="match status" value="1"/>
</dbReference>
<feature type="region of interest" description="Disordered" evidence="1">
    <location>
        <begin position="271"/>
        <end position="298"/>
    </location>
</feature>
<dbReference type="Proteomes" id="UP000033448">
    <property type="component" value="Unassembled WGS sequence"/>
</dbReference>
<accession>A0A0F0LDS7</accession>
<dbReference type="OrthoDB" id="3218228at2"/>
<dbReference type="Pfam" id="PF09250">
    <property type="entry name" value="Prim-Pol"/>
    <property type="match status" value="1"/>
</dbReference>
<proteinExistence type="predicted"/>
<organism evidence="4 5">
    <name type="scientific">Microbacterium azadirachtae</name>
    <dbReference type="NCBI Taxonomy" id="582680"/>
    <lineage>
        <taxon>Bacteria</taxon>
        <taxon>Bacillati</taxon>
        <taxon>Actinomycetota</taxon>
        <taxon>Actinomycetes</taxon>
        <taxon>Micrococcales</taxon>
        <taxon>Microbacteriaceae</taxon>
        <taxon>Microbacterium</taxon>
    </lineage>
</organism>
<dbReference type="InterPro" id="IPR014820">
    <property type="entry name" value="PriCT_1"/>
</dbReference>